<evidence type="ECO:0000313" key="3">
    <source>
        <dbReference type="Proteomes" id="UP000194945"/>
    </source>
</evidence>
<dbReference type="PANTHER" id="PTHR36180:SF2">
    <property type="entry name" value="BRO FAMILY PROTEIN"/>
    <property type="match status" value="1"/>
</dbReference>
<comment type="caution">
    <text evidence="2">The sequence shown here is derived from an EMBL/GenBank/DDBJ whole genome shotgun (WGS) entry which is preliminary data.</text>
</comment>
<gene>
    <name evidence="2" type="ORF">BK730_21115</name>
</gene>
<evidence type="ECO:0000259" key="1">
    <source>
        <dbReference type="PROSITE" id="PS51750"/>
    </source>
</evidence>
<sequence>MTNNLQVFDNGLGELRVTEKDNQVWFVAKDVCDVLEIQNTSDALKRLDEDERASFNLGRQGNANVINESGLYSLILASRKPQAKAFKKWITSEVLPSIRRDGGYMVTHEEESEEDLMARALILAQKTLQRKTEKLKQVERQLIEQAPAIEYHDKVLSIEGYATVTDTAKALGIRSAQMLNKMLLQKKIVFMSKKGDYLHTAKYNYMREQGMINYKALEKKRLQLLISETGKKEIAKLLGIIEQ</sequence>
<accession>A0A242Z341</accession>
<proteinExistence type="predicted"/>
<dbReference type="SMART" id="SM01040">
    <property type="entry name" value="Bro-N"/>
    <property type="match status" value="1"/>
</dbReference>
<name>A0A242Z341_9BACI</name>
<dbReference type="EMBL" id="NFDE01000058">
    <property type="protein sequence ID" value="OTX86385.1"/>
    <property type="molecule type" value="Genomic_DNA"/>
</dbReference>
<reference evidence="2 3" key="1">
    <citation type="submission" date="2016-10" db="EMBL/GenBank/DDBJ databases">
        <title>Comparative genomics of Bacillus thuringiensis reveals a path to pathogens against multiple invertebrate hosts.</title>
        <authorList>
            <person name="Zheng J."/>
            <person name="Gao Q."/>
            <person name="Liu H."/>
            <person name="Peng D."/>
            <person name="Ruan L."/>
            <person name="Sun M."/>
        </authorList>
    </citation>
    <scope>NUCLEOTIDE SEQUENCE [LARGE SCALE GENOMIC DNA]</scope>
    <source>
        <strain evidence="2">BGSC 4BK1</strain>
    </source>
</reference>
<protein>
    <submittedName>
        <fullName evidence="2">Phage repressor protein/antirepressor Ant</fullName>
    </submittedName>
</protein>
<dbReference type="InterPro" id="IPR005039">
    <property type="entry name" value="Ant_C"/>
</dbReference>
<dbReference type="AlphaFoldDB" id="A0A242Z341"/>
<organism evidence="2 3">
    <name type="scientific">Bacillus wiedmannii</name>
    <dbReference type="NCBI Taxonomy" id="1890302"/>
    <lineage>
        <taxon>Bacteria</taxon>
        <taxon>Bacillati</taxon>
        <taxon>Bacillota</taxon>
        <taxon>Bacilli</taxon>
        <taxon>Bacillales</taxon>
        <taxon>Bacillaceae</taxon>
        <taxon>Bacillus</taxon>
        <taxon>Bacillus cereus group</taxon>
    </lineage>
</organism>
<dbReference type="GO" id="GO:0003677">
    <property type="term" value="F:DNA binding"/>
    <property type="evidence" value="ECO:0007669"/>
    <property type="project" value="InterPro"/>
</dbReference>
<dbReference type="RefSeq" id="WP_088093147.1">
    <property type="nucleotide sequence ID" value="NZ_JARMNH010000007.1"/>
</dbReference>
<feature type="domain" description="Bro-N" evidence="1">
    <location>
        <begin position="2"/>
        <end position="102"/>
    </location>
</feature>
<dbReference type="Pfam" id="PF03374">
    <property type="entry name" value="ANT"/>
    <property type="match status" value="1"/>
</dbReference>
<dbReference type="PROSITE" id="PS51750">
    <property type="entry name" value="BRO_N"/>
    <property type="match status" value="1"/>
</dbReference>
<dbReference type="Pfam" id="PF02498">
    <property type="entry name" value="Bro-N"/>
    <property type="match status" value="1"/>
</dbReference>
<dbReference type="Proteomes" id="UP000194945">
    <property type="component" value="Unassembled WGS sequence"/>
</dbReference>
<dbReference type="InterPro" id="IPR003497">
    <property type="entry name" value="BRO_N_domain"/>
</dbReference>
<evidence type="ECO:0000313" key="2">
    <source>
        <dbReference type="EMBL" id="OTX86385.1"/>
    </source>
</evidence>
<dbReference type="PANTHER" id="PTHR36180">
    <property type="entry name" value="DNA-BINDING PROTEIN-RELATED-RELATED"/>
    <property type="match status" value="1"/>
</dbReference>